<feature type="transmembrane region" description="Helical" evidence="2">
    <location>
        <begin position="6"/>
        <end position="23"/>
    </location>
</feature>
<feature type="transmembrane region" description="Helical" evidence="2">
    <location>
        <begin position="63"/>
        <end position="81"/>
    </location>
</feature>
<proteinExistence type="predicted"/>
<dbReference type="Proteomes" id="UP000594637">
    <property type="component" value="Chromosome"/>
</dbReference>
<keyword evidence="4" id="KW-1185">Reference proteome</keyword>
<feature type="region of interest" description="Disordered" evidence="1">
    <location>
        <begin position="83"/>
        <end position="106"/>
    </location>
</feature>
<dbReference type="EMBL" id="CP063989">
    <property type="protein sequence ID" value="QPL05030.1"/>
    <property type="molecule type" value="Genomic_DNA"/>
</dbReference>
<evidence type="ECO:0000313" key="4">
    <source>
        <dbReference type="Proteomes" id="UP000594637"/>
    </source>
</evidence>
<accession>A0A7T0PWP0</accession>
<reference evidence="3 4" key="1">
    <citation type="submission" date="2020-11" db="EMBL/GenBank/DDBJ databases">
        <title>Actinomyces sp. ZJ750.</title>
        <authorList>
            <person name="Zhou J."/>
        </authorList>
    </citation>
    <scope>NUCLEOTIDE SEQUENCE [LARGE SCALE GENOMIC DNA]</scope>
    <source>
        <strain evidence="3 4">ZJ750</strain>
    </source>
</reference>
<evidence type="ECO:0000313" key="3">
    <source>
        <dbReference type="EMBL" id="QPL05030.1"/>
    </source>
</evidence>
<sequence>MPLEIPLLALWGLVTDWMGLRLASYRGQDHVDRMARALMGAAVAVLAVAGWDVAANAEVSVPGLVRLMFLVLGLVTPALLGRRSRSPQGGRGWDENGSTLRGGLRY</sequence>
<name>A0A7T0PWP0_9ACTO</name>
<evidence type="ECO:0000256" key="2">
    <source>
        <dbReference type="SAM" id="Phobius"/>
    </source>
</evidence>
<evidence type="ECO:0000256" key="1">
    <source>
        <dbReference type="SAM" id="MobiDB-lite"/>
    </source>
</evidence>
<dbReference type="AlphaFoldDB" id="A0A7T0PWP0"/>
<feature type="transmembrane region" description="Helical" evidence="2">
    <location>
        <begin position="35"/>
        <end position="51"/>
    </location>
</feature>
<keyword evidence="2" id="KW-1133">Transmembrane helix</keyword>
<organism evidence="3 4">
    <name type="scientific">Actinomyces respiraculi</name>
    <dbReference type="NCBI Taxonomy" id="2744574"/>
    <lineage>
        <taxon>Bacteria</taxon>
        <taxon>Bacillati</taxon>
        <taxon>Actinomycetota</taxon>
        <taxon>Actinomycetes</taxon>
        <taxon>Actinomycetales</taxon>
        <taxon>Actinomycetaceae</taxon>
        <taxon>Actinomyces</taxon>
    </lineage>
</organism>
<gene>
    <name evidence="3" type="ORF">ID810_09820</name>
</gene>
<keyword evidence="2" id="KW-0812">Transmembrane</keyword>
<dbReference type="RefSeq" id="WP_166857913.1">
    <property type="nucleotide sequence ID" value="NZ_CP063989.1"/>
</dbReference>
<keyword evidence="2" id="KW-0472">Membrane</keyword>
<protein>
    <submittedName>
        <fullName evidence="3">Uncharacterized protein</fullName>
    </submittedName>
</protein>
<dbReference type="KEGG" id="arep:ID810_09820"/>